<evidence type="ECO:0000256" key="6">
    <source>
        <dbReference type="ARBA" id="ARBA00022692"/>
    </source>
</evidence>
<evidence type="ECO:0000256" key="2">
    <source>
        <dbReference type="ARBA" id="ARBA00007379"/>
    </source>
</evidence>
<keyword evidence="4" id="KW-1003">Cell membrane</keyword>
<feature type="transmembrane region" description="Helical" evidence="10">
    <location>
        <begin position="215"/>
        <end position="238"/>
    </location>
</feature>
<dbReference type="GO" id="GO:0051301">
    <property type="term" value="P:cell division"/>
    <property type="evidence" value="ECO:0007669"/>
    <property type="project" value="UniProtKB-KW"/>
</dbReference>
<feature type="domain" description="ABC3 transporter permease C-terminal" evidence="11">
    <location>
        <begin position="167"/>
        <end position="278"/>
    </location>
</feature>
<name>J9CEA7_9ZZZZ</name>
<feature type="transmembrane region" description="Helical" evidence="10">
    <location>
        <begin position="159"/>
        <end position="183"/>
    </location>
</feature>
<evidence type="ECO:0000313" key="13">
    <source>
        <dbReference type="EMBL" id="EJW98330.1"/>
    </source>
</evidence>
<dbReference type="GO" id="GO:0005886">
    <property type="term" value="C:plasma membrane"/>
    <property type="evidence" value="ECO:0007669"/>
    <property type="project" value="UniProtKB-SubCell"/>
</dbReference>
<dbReference type="AlphaFoldDB" id="J9CEA7"/>
<proteinExistence type="inferred from homology"/>
<dbReference type="InterPro" id="IPR004513">
    <property type="entry name" value="FtsX"/>
</dbReference>
<reference evidence="13" key="1">
    <citation type="journal article" date="2012" name="PLoS ONE">
        <title>Gene sets for utilization of primary and secondary nutrition supplies in the distal gut of endangered iberian lynx.</title>
        <authorList>
            <person name="Alcaide M."/>
            <person name="Messina E."/>
            <person name="Richter M."/>
            <person name="Bargiela R."/>
            <person name="Peplies J."/>
            <person name="Huws S.A."/>
            <person name="Newbold C.J."/>
            <person name="Golyshin P.N."/>
            <person name="Simon M.A."/>
            <person name="Lopez G."/>
            <person name="Yakimov M.M."/>
            <person name="Ferrer M."/>
        </authorList>
    </citation>
    <scope>NUCLEOTIDE SEQUENCE</scope>
</reference>
<dbReference type="EMBL" id="AMCI01004311">
    <property type="protein sequence ID" value="EJW98330.1"/>
    <property type="molecule type" value="Genomic_DNA"/>
</dbReference>
<comment type="subcellular location">
    <subcellularLocation>
        <location evidence="1">Cell membrane</location>
        <topology evidence="1">Multi-pass membrane protein</topology>
    </subcellularLocation>
</comment>
<keyword evidence="5 13" id="KW-0132">Cell division</keyword>
<feature type="domain" description="FtsX extracellular" evidence="12">
    <location>
        <begin position="51"/>
        <end position="143"/>
    </location>
</feature>
<evidence type="ECO:0000256" key="7">
    <source>
        <dbReference type="ARBA" id="ARBA00022989"/>
    </source>
</evidence>
<evidence type="ECO:0000259" key="12">
    <source>
        <dbReference type="Pfam" id="PF18075"/>
    </source>
</evidence>
<evidence type="ECO:0000256" key="4">
    <source>
        <dbReference type="ARBA" id="ARBA00022475"/>
    </source>
</evidence>
<dbReference type="InterPro" id="IPR040690">
    <property type="entry name" value="FtsX_ECD"/>
</dbReference>
<comment type="similarity">
    <text evidence="2">Belongs to the ABC-4 integral membrane protein family. FtsX subfamily.</text>
</comment>
<keyword evidence="6 10" id="KW-0812">Transmembrane</keyword>
<dbReference type="Pfam" id="PF18075">
    <property type="entry name" value="FtsX_ECD"/>
    <property type="match status" value="1"/>
</dbReference>
<feature type="transmembrane region" description="Helical" evidence="10">
    <location>
        <begin position="258"/>
        <end position="280"/>
    </location>
</feature>
<dbReference type="InterPro" id="IPR003838">
    <property type="entry name" value="ABC3_permease_C"/>
</dbReference>
<organism evidence="13">
    <name type="scientific">gut metagenome</name>
    <dbReference type="NCBI Taxonomy" id="749906"/>
    <lineage>
        <taxon>unclassified sequences</taxon>
        <taxon>metagenomes</taxon>
        <taxon>organismal metagenomes</taxon>
    </lineage>
</organism>
<gene>
    <name evidence="13" type="ORF">EVA_13557</name>
</gene>
<evidence type="ECO:0000256" key="8">
    <source>
        <dbReference type="ARBA" id="ARBA00023136"/>
    </source>
</evidence>
<sequence>MAKKKRRNGGRFSVVTSCISTTMVLILLGTVVFFVTMADNLSKKVREELPVAILLDDNTTESELNRLLTELNAAPYVQQLSYISKEQGAKETMEGMGVSANDFLDSNPILAEVEVLLKAEYTNTDSIQVITPQLKKHERVTEVIYPIEEIDQINRITPILSTLLLGVAVLLGCVSFSLINNTVRMNIYARRFSINTMKLVGAKWSFIRRPFMIQAFWVGFSSALIASCCIGSGIYAIWNMDIYLAQLMTVEVFSATFGSILVCGLFLTLVSAYFSVNSFLRLSASEIYTK</sequence>
<keyword evidence="8 10" id="KW-0472">Membrane</keyword>
<keyword evidence="9" id="KW-0131">Cell cycle</keyword>
<evidence type="ECO:0000256" key="9">
    <source>
        <dbReference type="ARBA" id="ARBA00023306"/>
    </source>
</evidence>
<dbReference type="PIRSF" id="PIRSF003097">
    <property type="entry name" value="FtsX"/>
    <property type="match status" value="1"/>
</dbReference>
<evidence type="ECO:0000256" key="3">
    <source>
        <dbReference type="ARBA" id="ARBA00021907"/>
    </source>
</evidence>
<dbReference type="Pfam" id="PF02687">
    <property type="entry name" value="FtsX"/>
    <property type="match status" value="1"/>
</dbReference>
<evidence type="ECO:0000256" key="5">
    <source>
        <dbReference type="ARBA" id="ARBA00022618"/>
    </source>
</evidence>
<evidence type="ECO:0000259" key="11">
    <source>
        <dbReference type="Pfam" id="PF02687"/>
    </source>
</evidence>
<keyword evidence="7 10" id="KW-1133">Transmembrane helix</keyword>
<comment type="caution">
    <text evidence="13">The sequence shown here is derived from an EMBL/GenBank/DDBJ whole genome shotgun (WGS) entry which is preliminary data.</text>
</comment>
<accession>J9CEA7</accession>
<evidence type="ECO:0000256" key="10">
    <source>
        <dbReference type="SAM" id="Phobius"/>
    </source>
</evidence>
<dbReference type="Gene3D" id="3.30.70.3040">
    <property type="match status" value="1"/>
</dbReference>
<dbReference type="PANTHER" id="PTHR47755:SF1">
    <property type="entry name" value="CELL DIVISION PROTEIN FTSX"/>
    <property type="match status" value="1"/>
</dbReference>
<dbReference type="PANTHER" id="PTHR47755">
    <property type="entry name" value="CELL DIVISION PROTEIN FTSX"/>
    <property type="match status" value="1"/>
</dbReference>
<evidence type="ECO:0000256" key="1">
    <source>
        <dbReference type="ARBA" id="ARBA00004651"/>
    </source>
</evidence>
<protein>
    <recommendedName>
        <fullName evidence="3">Cell division protein FtsX</fullName>
    </recommendedName>
</protein>
<feature type="transmembrane region" description="Helical" evidence="10">
    <location>
        <begin position="12"/>
        <end position="35"/>
    </location>
</feature>